<reference evidence="1" key="1">
    <citation type="journal article" date="2023" name="Science">
        <title>Elucidation of the pathway for biosynthesis of saponin adjuvants from the soapbark tree.</title>
        <authorList>
            <person name="Reed J."/>
            <person name="Orme A."/>
            <person name="El-Demerdash A."/>
            <person name="Owen C."/>
            <person name="Martin L.B.B."/>
            <person name="Misra R.C."/>
            <person name="Kikuchi S."/>
            <person name="Rejzek M."/>
            <person name="Martin A.C."/>
            <person name="Harkess A."/>
            <person name="Leebens-Mack J."/>
            <person name="Louveau T."/>
            <person name="Stephenson M.J."/>
            <person name="Osbourn A."/>
        </authorList>
    </citation>
    <scope>NUCLEOTIDE SEQUENCE</scope>
    <source>
        <strain evidence="1">S10</strain>
    </source>
</reference>
<evidence type="ECO:0000313" key="2">
    <source>
        <dbReference type="Proteomes" id="UP001163823"/>
    </source>
</evidence>
<gene>
    <name evidence="1" type="ORF">O6P43_032327</name>
</gene>
<keyword evidence="2" id="KW-1185">Reference proteome</keyword>
<dbReference type="Proteomes" id="UP001163823">
    <property type="component" value="Chromosome 14"/>
</dbReference>
<proteinExistence type="predicted"/>
<dbReference type="KEGG" id="qsa:O6P43_032327"/>
<dbReference type="AlphaFoldDB" id="A0AAD7P5H4"/>
<protein>
    <submittedName>
        <fullName evidence="1">UBN2_3 domain-containing protein</fullName>
    </submittedName>
</protein>
<comment type="caution">
    <text evidence="1">The sequence shown here is derived from an EMBL/GenBank/DDBJ whole genome shotgun (WGS) entry which is preliminary data.</text>
</comment>
<sequence>MFVSEKGKYEYLVEANKLADEKSAEYKKWDVENNMVMSWLINSTTVEWSQDFLLFETAAQIWEAAKENYSNIDNKAEIFGIKGLIHDLRQGDMTVTQYYTTLGRHWQQLDMYEKTAGRCTEDSQKYKEIMEEKRVFKFLYGLNRDLDDVRGRILASRPIPKVITPVQMIHNQEEEDVHGVIIVRNQDIPERSAGTSMENLQIGDLGSKVNTEKAMLIKQLPLLSLVLLNLQTESY</sequence>
<name>A0AAD7P5H4_QUISA</name>
<organism evidence="1 2">
    <name type="scientific">Quillaja saponaria</name>
    <name type="common">Soap bark tree</name>
    <dbReference type="NCBI Taxonomy" id="32244"/>
    <lineage>
        <taxon>Eukaryota</taxon>
        <taxon>Viridiplantae</taxon>
        <taxon>Streptophyta</taxon>
        <taxon>Embryophyta</taxon>
        <taxon>Tracheophyta</taxon>
        <taxon>Spermatophyta</taxon>
        <taxon>Magnoliopsida</taxon>
        <taxon>eudicotyledons</taxon>
        <taxon>Gunneridae</taxon>
        <taxon>Pentapetalae</taxon>
        <taxon>rosids</taxon>
        <taxon>fabids</taxon>
        <taxon>Fabales</taxon>
        <taxon>Quillajaceae</taxon>
        <taxon>Quillaja</taxon>
    </lineage>
</organism>
<accession>A0AAD7P5H4</accession>
<dbReference type="EMBL" id="JARAOO010000014">
    <property type="protein sequence ID" value="KAJ7942689.1"/>
    <property type="molecule type" value="Genomic_DNA"/>
</dbReference>
<evidence type="ECO:0000313" key="1">
    <source>
        <dbReference type="EMBL" id="KAJ7942689.1"/>
    </source>
</evidence>
<dbReference type="PANTHER" id="PTHR37610:SF47">
    <property type="entry name" value="RETROTRANSPOSON COPIA-LIKE N-TERMINAL DOMAIN-CONTAINING PROTEIN"/>
    <property type="match status" value="1"/>
</dbReference>
<dbReference type="PANTHER" id="PTHR37610">
    <property type="entry name" value="CCHC-TYPE DOMAIN-CONTAINING PROTEIN"/>
    <property type="match status" value="1"/>
</dbReference>